<evidence type="ECO:0000313" key="14">
    <source>
        <dbReference type="Proteomes" id="UP000026961"/>
    </source>
</evidence>
<dbReference type="Pfam" id="PF24570">
    <property type="entry name" value="BACK_BPM_SPOP"/>
    <property type="match status" value="1"/>
</dbReference>
<dbReference type="InterPro" id="IPR027417">
    <property type="entry name" value="P-loop_NTPase"/>
</dbReference>
<dbReference type="SUPFAM" id="SSF52058">
    <property type="entry name" value="L domain-like"/>
    <property type="match status" value="2"/>
</dbReference>
<dbReference type="SMART" id="SM00382">
    <property type="entry name" value="AAA"/>
    <property type="match status" value="2"/>
</dbReference>
<dbReference type="PROSITE" id="PS50144">
    <property type="entry name" value="MATH"/>
    <property type="match status" value="1"/>
</dbReference>
<dbReference type="Pfam" id="PF00931">
    <property type="entry name" value="NB-ARC"/>
    <property type="match status" value="2"/>
</dbReference>
<dbReference type="SUPFAM" id="SSF49599">
    <property type="entry name" value="TRAF domain-like"/>
    <property type="match status" value="1"/>
</dbReference>
<evidence type="ECO:0000256" key="3">
    <source>
        <dbReference type="ARBA" id="ARBA00010846"/>
    </source>
</evidence>
<keyword evidence="5" id="KW-0677">Repeat</keyword>
<evidence type="ECO:0000256" key="7">
    <source>
        <dbReference type="ARBA" id="ARBA00022821"/>
    </source>
</evidence>
<evidence type="ECO:0000256" key="2">
    <source>
        <dbReference type="ARBA" id="ARBA00008894"/>
    </source>
</evidence>
<feature type="domain" description="MATH" evidence="12">
    <location>
        <begin position="2120"/>
        <end position="2250"/>
    </location>
</feature>
<dbReference type="Pfam" id="PF18052">
    <property type="entry name" value="Rx_N"/>
    <property type="match status" value="2"/>
</dbReference>
<dbReference type="Gene3D" id="1.10.10.10">
    <property type="entry name" value="Winged helix-like DNA-binding domain superfamily/Winged helix DNA-binding domain"/>
    <property type="match status" value="2"/>
</dbReference>
<dbReference type="InterPro" id="IPR042197">
    <property type="entry name" value="Apaf_helical"/>
</dbReference>
<dbReference type="GO" id="GO:0042742">
    <property type="term" value="P:defense response to bacterium"/>
    <property type="evidence" value="ECO:0007669"/>
    <property type="project" value="UniProtKB-ARBA"/>
</dbReference>
<dbReference type="eggNOG" id="KOG1987">
    <property type="taxonomic scope" value="Eukaryota"/>
</dbReference>
<dbReference type="SUPFAM" id="SSF54695">
    <property type="entry name" value="POZ domain"/>
    <property type="match status" value="1"/>
</dbReference>
<keyword evidence="14" id="KW-1185">Reference proteome</keyword>
<name>A0A0E0BLE7_9ORYZ</name>
<dbReference type="CDD" id="cd14798">
    <property type="entry name" value="RX-CC_like"/>
    <property type="match status" value="2"/>
</dbReference>
<evidence type="ECO:0008006" key="15">
    <source>
        <dbReference type="Google" id="ProtNLM"/>
    </source>
</evidence>
<protein>
    <recommendedName>
        <fullName evidence="15">AAA+ ATPase domain-containing protein</fullName>
    </recommendedName>
</protein>
<dbReference type="InterPro" id="IPR011333">
    <property type="entry name" value="SKP1/BTB/POZ_sf"/>
</dbReference>
<dbReference type="Pfam" id="PF23598">
    <property type="entry name" value="LRR_14"/>
    <property type="match status" value="2"/>
</dbReference>
<accession>A0A0E0BLE7</accession>
<evidence type="ECO:0000256" key="10">
    <source>
        <dbReference type="SAM" id="MobiDB-lite"/>
    </source>
</evidence>
<dbReference type="Gramene" id="OGLUM11G19880.1">
    <property type="protein sequence ID" value="OGLUM11G19880.1"/>
    <property type="gene ID" value="OGLUM11G19880"/>
</dbReference>
<dbReference type="InterPro" id="IPR041118">
    <property type="entry name" value="Rx_N"/>
</dbReference>
<comment type="similarity">
    <text evidence="2">Belongs to the disease resistance NB-LRR family.</text>
</comment>
<sequence length="2461" mass="276657">MSSPRGAMAPDRRRASGNGGGLLDGVQRRYPHPHARPPPPTAWRARPDVLLQAGAAMAATVPAAAGPDDLTACEAAAERSGLSLPLRRHVTSQLLGWPIDSAQDFEQEMEGNGIMVSAATGAMNSLLAKLAALLEEDYQMHKGMKREIAFLKDELSSMNALLERLADMEATLDPQTKEWRSQVREMSYDIEDCIDEYTRQLRHGRPQRPGGNGIMGFFSGYVQKVKDLVGRHEIAEQIQELKARIVEAGHRRKRYKLDSAVNCKSNHVVPIDRRLPALYAELDALVGIDGPRDEIIKLLDDGEQRMKVVSIVGSGGLGKSTLANQVYQKIGNQFDCKAFVSLSQHPVMGMIFETILYEVNDEVGTIRSGDKEQVINELRAFLKNKRYFIVIDDIWSAQAWKTIRYSLLENNCGSRILVTTRIGTVAKSCSSPCLNLVYELRVLSEDDSKRLFFRRIFGSEDKCPHQLKDIAVEIVRKCGGLPLAIISMASLLTTKSYVRAEWFKVRDSIGSGIEKNSDVEEMNMILSLSYYDLPHHLRTCLLYLSMFPEDYVINRDYLVRRWVAEGFIKANGGRTFEEEGECYFNELINRSMIQPVHTQYDGRVYSCKVHDMILDLIISKATEENFVTIVTDRKQMLVSKDKVHRLSFDNYGQEDVTLYSMVTTHVRSLNIFRYSEQMPPLSNFPALRMLDLDGNNNLESSYLEDIGKLFQLRYLRIRASNISLPDQIGELQFLVILDLLNCIGISKLPASIVKLRHLKCLVVHRVELPDGVGNLQALEYMSLVVVDYSTSVSSLQELGTLTKLRTLGLDWRIGDFHKEKLTYADNFVSSLGKLSRSNLQYLTLISPWSLDFLLDSWSPPPHLLQRLGITGWYLSRIPVWMASLADLTYLDIEVKVRQETLQILGNFPALQFLELYSNAADYGDRWLTVSNCGFRCLQKFKFVHWMNLVFEEGAMPMLETLEFQIIAHEARTECGFGPPDLGICHLSSIRNLIINIYCECARIEDVEALEAAIWLAASTLPNHPTLTLHRFREAEMVKNNQGNLCTSSVNCRTETSNFQDECTSQFTTLNTEVDLGQTSEAKSRKTQGRIDLRCKLVQECRRPAEAMDGFMVSVATGAMNSLIDKLTTLLGQEFRLHKGVQRDIALLNGELSCMNALLEKLAGMEVLDPQMEEWRNQVREMAYDIEDCIDRYIYQLHYEPQRPTGIVGFFHDYVHKVKELLARREVAQQIKALKDDIVEASHRRKRYKIDPELYSETTNVVPIDPRLPALYVEASNLVGIDIPRDQLINLVDDGDQSFKVISIVGVGGLGKTTLANEVYKKTGGRFDCQAFVSVSQKPDVKKILRSIICQIMEPYHASTNPDKAVISQIKKQDYSSTESGDVEWLINILRVFLKDKRYLIVIDDIWSTQEWMTIKFALFENTCGSRILVTTRIFTVAKSCCSPDHGTVYELRPLSEADSMCLFFRRIFGSEDLCPVNLKDVSTEIIKKCGGLPLAIITMASLLADKSDRREEWVRIRNSIGSGLEKKNDLEVMRSILSLSYSDLPLHLKTCLLYLSIYPEDYKINMHQLVRRWIAEGFIKDKSGRNLMVEGKCYFNELINRSMIQPVDIGIDGQPKACRVHDMILDLIVSKAVDENFSTSIGDETHRLASQAKIRRLSVDYSGQEVSVSWPSLMLAHVRSLSIFGYSEQMPPISEFKALRVLDLESSVKLQNSDLNNVVDLFQLRYLRIAASRITHLPEQIGELQFLETLDLRRTWIRKLPAGIVKLRRLSCFSANGAQLPDGVGKMQSLQELSGITVYDECSTNSLLELGNLNSLRTLKLTWYICESRKDRTHYTDSLASSLDKLVSSSLESLSIINGPFSGYIPFDSWSWSSSPHLLQELYIPKCCFQRIPDWMASMNNLYRLCVRSKQVTKQILQILGDLPALLDLELRSESDDPKKILIISKYIFRCLKIFRLYGSFVGLIFEDGSMQKVREISVVVRAHKAKSAFADHPDLGIRNLTSLMDLNVWINCEGARVQEVTVLEAAIADATALLPNHPTPHFFRENEENMVKDDLPNHPAPHFFRENEEKMVKDEAHMQEKILMSCASLLSAAIRRGVAGGRAAASPPSASAIVSRPATGSHILRIDGYTNTKSILATGESATSRRFAVGGHSFVMRYYPNGLDDGCADSISLFVDVAGGGNGSGVAGHARFSVLDHAGSPARRTDDASSEVVDFRTHFSGQRSLITREELERSPDILRDDCFAVRCDLTVMDEHLLTVDLDHEAVLAADADAAAVVPPSDLHRHLAELLWSKEGADVVIEVGDTTFHAHRWVLAARSPVLKAELSALPSSPATLRLAAAMDADAFRALLHFIYTDTLPDDADTDDDAMARRLLAAADAYGMERLRLICEDKLRRRIAMGNVAVTLALAEQHHCRALKEACVEFLSSPGNLKAAMATDGFEHLKATCPSVLTELVMKQLV</sequence>
<dbReference type="SMART" id="SM00225">
    <property type="entry name" value="BTB"/>
    <property type="match status" value="1"/>
</dbReference>
<evidence type="ECO:0000256" key="4">
    <source>
        <dbReference type="ARBA" id="ARBA00022614"/>
    </source>
</evidence>
<dbReference type="FunFam" id="3.40.50.300:FF:001091">
    <property type="entry name" value="Probable disease resistance protein At1g61300"/>
    <property type="match status" value="1"/>
</dbReference>
<dbReference type="CDD" id="cd00121">
    <property type="entry name" value="MATH"/>
    <property type="match status" value="1"/>
</dbReference>
<feature type="region of interest" description="Disordered" evidence="10">
    <location>
        <begin position="1"/>
        <end position="44"/>
    </location>
</feature>
<comment type="pathway">
    <text evidence="1">Protein modification; protein ubiquitination.</text>
</comment>
<dbReference type="Gene3D" id="1.25.40.420">
    <property type="match status" value="1"/>
</dbReference>
<dbReference type="FunFam" id="1.10.10.10:FF:000322">
    <property type="entry name" value="Probable disease resistance protein At1g63360"/>
    <property type="match status" value="2"/>
</dbReference>
<dbReference type="Pfam" id="PF22486">
    <property type="entry name" value="MATH_2"/>
    <property type="match status" value="1"/>
</dbReference>
<keyword evidence="8 9" id="KW-0175">Coiled coil</keyword>
<reference evidence="13" key="1">
    <citation type="submission" date="2015-04" db="UniProtKB">
        <authorList>
            <consortium name="EnsemblPlants"/>
        </authorList>
    </citation>
    <scope>IDENTIFICATION</scope>
</reference>
<dbReference type="EnsemblPlants" id="OGLUM11G19880.1">
    <property type="protein sequence ID" value="OGLUM11G19880.1"/>
    <property type="gene ID" value="OGLUM11G19880"/>
</dbReference>
<dbReference type="PANTHER" id="PTHR23155:SF1167">
    <property type="entry name" value="OS08G0412100 PROTEIN"/>
    <property type="match status" value="1"/>
</dbReference>
<dbReference type="InterPro" id="IPR002083">
    <property type="entry name" value="MATH/TRAF_dom"/>
</dbReference>
<dbReference type="InterPro" id="IPR032675">
    <property type="entry name" value="LRR_dom_sf"/>
</dbReference>
<dbReference type="Gene3D" id="1.10.8.430">
    <property type="entry name" value="Helical domain of apoptotic protease-activating factors"/>
    <property type="match status" value="2"/>
</dbReference>
<evidence type="ECO:0000259" key="12">
    <source>
        <dbReference type="PROSITE" id="PS50144"/>
    </source>
</evidence>
<dbReference type="InterPro" id="IPR000210">
    <property type="entry name" value="BTB/POZ_dom"/>
</dbReference>
<dbReference type="Gene3D" id="3.40.50.300">
    <property type="entry name" value="P-loop containing nucleotide triphosphate hydrolases"/>
    <property type="match status" value="2"/>
</dbReference>
<proteinExistence type="inferred from homology"/>
<dbReference type="Proteomes" id="UP000026961">
    <property type="component" value="Chromosome 11"/>
</dbReference>
<dbReference type="InterPro" id="IPR058922">
    <property type="entry name" value="WHD_DRP"/>
</dbReference>
<dbReference type="Gene3D" id="3.30.710.10">
    <property type="entry name" value="Potassium Channel Kv1.1, Chain A"/>
    <property type="match status" value="1"/>
</dbReference>
<evidence type="ECO:0000256" key="9">
    <source>
        <dbReference type="SAM" id="Coils"/>
    </source>
</evidence>
<dbReference type="GO" id="GO:0002758">
    <property type="term" value="P:innate immune response-activating signaling pathway"/>
    <property type="evidence" value="ECO:0007669"/>
    <property type="project" value="UniProtKB-ARBA"/>
</dbReference>
<dbReference type="GO" id="GO:0009626">
    <property type="term" value="P:plant-type hypersensitive response"/>
    <property type="evidence" value="ECO:0007669"/>
    <property type="project" value="UniProtKB-ARBA"/>
</dbReference>
<dbReference type="Gene3D" id="2.60.210.10">
    <property type="entry name" value="Apoptosis, Tumor Necrosis Factor Receptor Associated Protein 2, Chain A"/>
    <property type="match status" value="1"/>
</dbReference>
<dbReference type="PANTHER" id="PTHR23155">
    <property type="entry name" value="DISEASE RESISTANCE PROTEIN RP"/>
    <property type="match status" value="1"/>
</dbReference>
<evidence type="ECO:0000259" key="11">
    <source>
        <dbReference type="PROSITE" id="PS50097"/>
    </source>
</evidence>
<dbReference type="Gene3D" id="3.80.10.10">
    <property type="entry name" value="Ribonuclease Inhibitor"/>
    <property type="match status" value="2"/>
</dbReference>
<dbReference type="Gene3D" id="1.20.5.4130">
    <property type="match status" value="2"/>
</dbReference>
<dbReference type="InterPro" id="IPR038005">
    <property type="entry name" value="RX-like_CC"/>
</dbReference>
<keyword evidence="7" id="KW-0611">Plant defense</keyword>
<dbReference type="InterPro" id="IPR002182">
    <property type="entry name" value="NB-ARC"/>
</dbReference>
<dbReference type="InterPro" id="IPR003593">
    <property type="entry name" value="AAA+_ATPase"/>
</dbReference>
<feature type="coiled-coil region" evidence="9">
    <location>
        <begin position="141"/>
        <end position="171"/>
    </location>
</feature>
<dbReference type="PRINTS" id="PR00364">
    <property type="entry name" value="DISEASERSIST"/>
</dbReference>
<dbReference type="InterPro" id="IPR056423">
    <property type="entry name" value="BACK_BPM_SPOP"/>
</dbReference>
<dbReference type="Pfam" id="PF23559">
    <property type="entry name" value="WHD_DRP"/>
    <property type="match status" value="2"/>
</dbReference>
<evidence type="ECO:0000256" key="8">
    <source>
        <dbReference type="ARBA" id="ARBA00023054"/>
    </source>
</evidence>
<feature type="coiled-coil region" evidence="9">
    <location>
        <begin position="1223"/>
        <end position="1250"/>
    </location>
</feature>
<dbReference type="InterPro" id="IPR055414">
    <property type="entry name" value="LRR_R13L4/SHOC2-like"/>
</dbReference>
<keyword evidence="6" id="KW-0547">Nucleotide-binding</keyword>
<evidence type="ECO:0000256" key="6">
    <source>
        <dbReference type="ARBA" id="ARBA00022741"/>
    </source>
</evidence>
<dbReference type="Pfam" id="PF00651">
    <property type="entry name" value="BTB"/>
    <property type="match status" value="1"/>
</dbReference>
<dbReference type="PROSITE" id="PS50097">
    <property type="entry name" value="BTB"/>
    <property type="match status" value="1"/>
</dbReference>
<dbReference type="eggNOG" id="KOG4658">
    <property type="taxonomic scope" value="Eukaryota"/>
</dbReference>
<evidence type="ECO:0000256" key="1">
    <source>
        <dbReference type="ARBA" id="ARBA00004906"/>
    </source>
</evidence>
<dbReference type="SUPFAM" id="SSF52540">
    <property type="entry name" value="P-loop containing nucleoside triphosphate hydrolases"/>
    <property type="match status" value="2"/>
</dbReference>
<dbReference type="InterPro" id="IPR044974">
    <property type="entry name" value="Disease_R_plants"/>
</dbReference>
<dbReference type="InterPro" id="IPR008974">
    <property type="entry name" value="TRAF-like"/>
</dbReference>
<keyword evidence="4" id="KW-0433">Leucine-rich repeat</keyword>
<comment type="similarity">
    <text evidence="3">Belongs to the Tdpoz family.</text>
</comment>
<organism evidence="13">
    <name type="scientific">Oryza glumipatula</name>
    <dbReference type="NCBI Taxonomy" id="40148"/>
    <lineage>
        <taxon>Eukaryota</taxon>
        <taxon>Viridiplantae</taxon>
        <taxon>Streptophyta</taxon>
        <taxon>Embryophyta</taxon>
        <taxon>Tracheophyta</taxon>
        <taxon>Spermatophyta</taxon>
        <taxon>Magnoliopsida</taxon>
        <taxon>Liliopsida</taxon>
        <taxon>Poales</taxon>
        <taxon>Poaceae</taxon>
        <taxon>BOP clade</taxon>
        <taxon>Oryzoideae</taxon>
        <taxon>Oryzeae</taxon>
        <taxon>Oryzinae</taxon>
        <taxon>Oryza</taxon>
    </lineage>
</organism>
<dbReference type="InterPro" id="IPR036388">
    <property type="entry name" value="WH-like_DNA-bd_sf"/>
</dbReference>
<evidence type="ECO:0000256" key="5">
    <source>
        <dbReference type="ARBA" id="ARBA00022737"/>
    </source>
</evidence>
<evidence type="ECO:0000313" key="13">
    <source>
        <dbReference type="EnsemblPlants" id="OGLUM11G19880.1"/>
    </source>
</evidence>
<feature type="domain" description="BTB" evidence="11">
    <location>
        <begin position="2297"/>
        <end position="2363"/>
    </location>
</feature>
<dbReference type="GO" id="GO:0043531">
    <property type="term" value="F:ADP binding"/>
    <property type="evidence" value="ECO:0007669"/>
    <property type="project" value="InterPro"/>
</dbReference>
<reference evidence="13" key="2">
    <citation type="submission" date="2018-05" db="EMBL/GenBank/DDBJ databases">
        <title>OgluRS3 (Oryza glumaepatula Reference Sequence Version 3).</title>
        <authorList>
            <person name="Zhang J."/>
            <person name="Kudrna D."/>
            <person name="Lee S."/>
            <person name="Talag J."/>
            <person name="Welchert J."/>
            <person name="Wing R.A."/>
        </authorList>
    </citation>
    <scope>NUCLEOTIDE SEQUENCE [LARGE SCALE GENOMIC DNA]</scope>
</reference>